<keyword evidence="2" id="KW-1185">Reference proteome</keyword>
<gene>
    <name evidence="1" type="ORF">B5M09_013724</name>
</gene>
<name>A0A3R7XQP3_APHAT</name>
<proteinExistence type="predicted"/>
<protein>
    <recommendedName>
        <fullName evidence="3">Peptidase A2 domain-containing protein</fullName>
    </recommendedName>
</protein>
<feature type="non-terminal residue" evidence="1">
    <location>
        <position position="1"/>
    </location>
</feature>
<accession>A0A3R7XQP3</accession>
<dbReference type="Proteomes" id="UP000284702">
    <property type="component" value="Unassembled WGS sequence"/>
</dbReference>
<comment type="caution">
    <text evidence="1">The sequence shown here is derived from an EMBL/GenBank/DDBJ whole genome shotgun (WGS) entry which is preliminary data.</text>
</comment>
<dbReference type="EMBL" id="MZMZ02005993">
    <property type="protein sequence ID" value="RQM11206.1"/>
    <property type="molecule type" value="Genomic_DNA"/>
</dbReference>
<organism evidence="1 2">
    <name type="scientific">Aphanomyces astaci</name>
    <name type="common">Crayfish plague agent</name>
    <dbReference type="NCBI Taxonomy" id="112090"/>
    <lineage>
        <taxon>Eukaryota</taxon>
        <taxon>Sar</taxon>
        <taxon>Stramenopiles</taxon>
        <taxon>Oomycota</taxon>
        <taxon>Saprolegniomycetes</taxon>
        <taxon>Saprolegniales</taxon>
        <taxon>Verrucalvaceae</taxon>
        <taxon>Aphanomyces</taxon>
    </lineage>
</organism>
<reference evidence="1" key="1">
    <citation type="submission" date="2018-07" db="EMBL/GenBank/DDBJ databases">
        <title>Annotation of Aphanomyces astaci genome assembly.</title>
        <authorList>
            <person name="Studholme D.J."/>
        </authorList>
    </citation>
    <scope>NUCLEOTIDE SEQUENCE [LARGE SCALE GENOMIC DNA]</scope>
    <source>
        <strain evidence="1">Pc</strain>
    </source>
</reference>
<evidence type="ECO:0000313" key="1">
    <source>
        <dbReference type="EMBL" id="RQM11206.1"/>
    </source>
</evidence>
<evidence type="ECO:0008006" key="3">
    <source>
        <dbReference type="Google" id="ProtNLM"/>
    </source>
</evidence>
<dbReference type="AlphaFoldDB" id="A0A3R7XQP3"/>
<evidence type="ECO:0000313" key="2">
    <source>
        <dbReference type="Proteomes" id="UP000284702"/>
    </source>
</evidence>
<sequence>GREDTTKNNGIVGGKAETIVPKNAEPSARKGCLMCGDMSHRVARCPKTALGEAETLLAAQVKLWKDGIKVLVNQPQRQKTESGVQLLENVVRVDDVLLDSGSDVTVVTRGVMDALDAASVKVGTVSHSVPHLAYPYGSDANTHLIDLMLARRRRTKSEIPAVGWDRLAESLHLQLQASLKSNEVQADRLNMSCISTSSTELDNTPDDPTVTINKSCVNDVTPLEQPLSFKFINPNVYKGDLRVTHSHRNLTELKRCPVNA</sequence>